<dbReference type="EMBL" id="AP019736">
    <property type="protein sequence ID" value="BBL07215.1"/>
    <property type="molecule type" value="Genomic_DNA"/>
</dbReference>
<accession>A0A4Y1X2F3</accession>
<dbReference type="EC" id="2.7.7.41" evidence="6 18"/>
<evidence type="ECO:0000256" key="11">
    <source>
        <dbReference type="ARBA" id="ARBA00022692"/>
    </source>
</evidence>
<keyword evidence="9" id="KW-0444">Lipid biosynthesis</keyword>
<proteinExistence type="inferred from homology"/>
<dbReference type="PANTHER" id="PTHR46382:SF1">
    <property type="entry name" value="PHOSPHATIDATE CYTIDYLYLTRANSFERASE"/>
    <property type="match status" value="1"/>
</dbReference>
<organism evidence="20 21">
    <name type="scientific">Alistipes dispar</name>
    <dbReference type="NCBI Taxonomy" id="2585119"/>
    <lineage>
        <taxon>Bacteria</taxon>
        <taxon>Pseudomonadati</taxon>
        <taxon>Bacteroidota</taxon>
        <taxon>Bacteroidia</taxon>
        <taxon>Bacteroidales</taxon>
        <taxon>Rikenellaceae</taxon>
        <taxon>Alistipes</taxon>
    </lineage>
</organism>
<evidence type="ECO:0000256" key="9">
    <source>
        <dbReference type="ARBA" id="ARBA00022516"/>
    </source>
</evidence>
<sequence length="286" mass="30488">MSDKMKNLGVRTLSGIVLGAVVLGAVIWSVWSFGALLALLLVAGMAEFYGLAEKRGGAPQRVIGTVTGLALFALNFYFAWCIAFGRGYVVLGDSPWLEWGLAFVLLLLPVTLVCELFRGRENPAADIGVTLLGVVYVALPFSLMCYIPVLAGEGWCPRPVLFYIFIVWANDVFAYLVGMTCGRHRLCERLSPKKSWEGFFGGLAGAVALGLAAAHVSGGGYAAWVGLALVAASTAVLGDLAESMFKRAADVKDSGRLIPGHGGVLDRFDAMLLSAPFVLVYMLIVM</sequence>
<dbReference type="UniPathway" id="UPA00557">
    <property type="reaction ID" value="UER00614"/>
</dbReference>
<keyword evidence="14" id="KW-0443">Lipid metabolism</keyword>
<evidence type="ECO:0000256" key="15">
    <source>
        <dbReference type="ARBA" id="ARBA00023136"/>
    </source>
</evidence>
<feature type="transmembrane region" description="Helical" evidence="19">
    <location>
        <begin position="222"/>
        <end position="243"/>
    </location>
</feature>
<dbReference type="Pfam" id="PF01148">
    <property type="entry name" value="CTP_transf_1"/>
    <property type="match status" value="1"/>
</dbReference>
<evidence type="ECO:0000256" key="6">
    <source>
        <dbReference type="ARBA" id="ARBA00012487"/>
    </source>
</evidence>
<dbReference type="Proteomes" id="UP000319374">
    <property type="component" value="Chromosome"/>
</dbReference>
<dbReference type="GO" id="GO:0004605">
    <property type="term" value="F:phosphatidate cytidylyltransferase activity"/>
    <property type="evidence" value="ECO:0007669"/>
    <property type="project" value="UniProtKB-EC"/>
</dbReference>
<evidence type="ECO:0000256" key="12">
    <source>
        <dbReference type="ARBA" id="ARBA00022695"/>
    </source>
</evidence>
<comment type="similarity">
    <text evidence="5 18">Belongs to the CDS family.</text>
</comment>
<evidence type="ECO:0000256" key="7">
    <source>
        <dbReference type="ARBA" id="ARBA00019373"/>
    </source>
</evidence>
<dbReference type="AlphaFoldDB" id="A0A4Y1X2F3"/>
<feature type="transmembrane region" description="Helical" evidence="19">
    <location>
        <begin position="63"/>
        <end position="85"/>
    </location>
</feature>
<keyword evidence="13 19" id="KW-1133">Transmembrane helix</keyword>
<protein>
    <recommendedName>
        <fullName evidence="7 18">Phosphatidate cytidylyltransferase</fullName>
        <ecNumber evidence="6 18">2.7.7.41</ecNumber>
    </recommendedName>
</protein>
<evidence type="ECO:0000256" key="16">
    <source>
        <dbReference type="ARBA" id="ARBA00023209"/>
    </source>
</evidence>
<comment type="pathway">
    <text evidence="4">Lipid metabolism.</text>
</comment>
<comment type="catalytic activity">
    <reaction evidence="1 18">
        <text>a 1,2-diacyl-sn-glycero-3-phosphate + CTP + H(+) = a CDP-1,2-diacyl-sn-glycerol + diphosphate</text>
        <dbReference type="Rhea" id="RHEA:16229"/>
        <dbReference type="ChEBI" id="CHEBI:15378"/>
        <dbReference type="ChEBI" id="CHEBI:33019"/>
        <dbReference type="ChEBI" id="CHEBI:37563"/>
        <dbReference type="ChEBI" id="CHEBI:58332"/>
        <dbReference type="ChEBI" id="CHEBI:58608"/>
        <dbReference type="EC" id="2.7.7.41"/>
    </reaction>
</comment>
<dbReference type="GO" id="GO:0016024">
    <property type="term" value="P:CDP-diacylglycerol biosynthetic process"/>
    <property type="evidence" value="ECO:0007669"/>
    <property type="project" value="UniProtKB-UniPathway"/>
</dbReference>
<feature type="transmembrane region" description="Helical" evidence="19">
    <location>
        <begin position="129"/>
        <end position="149"/>
    </location>
</feature>
<reference evidence="21" key="1">
    <citation type="submission" date="2019-06" db="EMBL/GenBank/DDBJ databases">
        <title>Alistipes onderdonkii subsp. vulgaris subsp. nov., Alistipes dispar sp. nov. and Alistipes communis sp. nov., isolated from human faeces, and creation of Alistipes onderdonkii subsp. onderdonkii subsp. nov.</title>
        <authorList>
            <person name="Sakamoto M."/>
            <person name="Ikeyama N."/>
            <person name="Ogata Y."/>
            <person name="Suda W."/>
            <person name="Iino T."/>
            <person name="Hattori M."/>
            <person name="Ohkuma M."/>
        </authorList>
    </citation>
    <scope>NUCLEOTIDE SEQUENCE [LARGE SCALE GENOMIC DNA]</scope>
    <source>
        <strain evidence="21">5CPEGH6</strain>
    </source>
</reference>
<dbReference type="RefSeq" id="WP_232522863.1">
    <property type="nucleotide sequence ID" value="NZ_AP019736.1"/>
</dbReference>
<dbReference type="PANTHER" id="PTHR46382">
    <property type="entry name" value="PHOSPHATIDATE CYTIDYLYLTRANSFERASE"/>
    <property type="match status" value="1"/>
</dbReference>
<feature type="transmembrane region" description="Helical" evidence="19">
    <location>
        <begin position="161"/>
        <end position="178"/>
    </location>
</feature>
<dbReference type="KEGG" id="ada:A5CPEGH6_18530"/>
<gene>
    <name evidence="20" type="ORF">A5CPEGH6_18530</name>
</gene>
<dbReference type="InterPro" id="IPR000374">
    <property type="entry name" value="PC_trans"/>
</dbReference>
<dbReference type="PROSITE" id="PS01315">
    <property type="entry name" value="CDS"/>
    <property type="match status" value="1"/>
</dbReference>
<evidence type="ECO:0000256" key="18">
    <source>
        <dbReference type="RuleBase" id="RU003938"/>
    </source>
</evidence>
<evidence type="ECO:0000256" key="1">
    <source>
        <dbReference type="ARBA" id="ARBA00001698"/>
    </source>
</evidence>
<name>A0A4Y1X2F3_9BACT</name>
<keyword evidence="10 18" id="KW-0808">Transferase</keyword>
<evidence type="ECO:0000256" key="10">
    <source>
        <dbReference type="ARBA" id="ARBA00022679"/>
    </source>
</evidence>
<feature type="transmembrane region" description="Helical" evidence="19">
    <location>
        <begin position="34"/>
        <end position="51"/>
    </location>
</feature>
<evidence type="ECO:0000256" key="2">
    <source>
        <dbReference type="ARBA" id="ARBA00004651"/>
    </source>
</evidence>
<keyword evidence="12 18" id="KW-0548">Nucleotidyltransferase</keyword>
<feature type="transmembrane region" description="Helical" evidence="19">
    <location>
        <begin position="199"/>
        <end position="216"/>
    </location>
</feature>
<keyword evidence="17" id="KW-1208">Phospholipid metabolism</keyword>
<evidence type="ECO:0000313" key="21">
    <source>
        <dbReference type="Proteomes" id="UP000319374"/>
    </source>
</evidence>
<keyword evidence="16" id="KW-0594">Phospholipid biosynthesis</keyword>
<dbReference type="GeneID" id="98673837"/>
<keyword evidence="21" id="KW-1185">Reference proteome</keyword>
<keyword evidence="8" id="KW-1003">Cell membrane</keyword>
<evidence type="ECO:0000256" key="19">
    <source>
        <dbReference type="SAM" id="Phobius"/>
    </source>
</evidence>
<dbReference type="GO" id="GO:0005886">
    <property type="term" value="C:plasma membrane"/>
    <property type="evidence" value="ECO:0007669"/>
    <property type="project" value="UniProtKB-SubCell"/>
</dbReference>
<evidence type="ECO:0000256" key="3">
    <source>
        <dbReference type="ARBA" id="ARBA00005119"/>
    </source>
</evidence>
<feature type="transmembrane region" description="Helical" evidence="19">
    <location>
        <begin position="12"/>
        <end position="28"/>
    </location>
</feature>
<evidence type="ECO:0000313" key="20">
    <source>
        <dbReference type="EMBL" id="BBL07215.1"/>
    </source>
</evidence>
<evidence type="ECO:0000256" key="8">
    <source>
        <dbReference type="ARBA" id="ARBA00022475"/>
    </source>
</evidence>
<evidence type="ECO:0000256" key="4">
    <source>
        <dbReference type="ARBA" id="ARBA00005189"/>
    </source>
</evidence>
<keyword evidence="15 19" id="KW-0472">Membrane</keyword>
<keyword evidence="11 18" id="KW-0812">Transmembrane</keyword>
<feature type="transmembrane region" description="Helical" evidence="19">
    <location>
        <begin position="264"/>
        <end position="284"/>
    </location>
</feature>
<evidence type="ECO:0000256" key="17">
    <source>
        <dbReference type="ARBA" id="ARBA00023264"/>
    </source>
</evidence>
<comment type="subcellular location">
    <subcellularLocation>
        <location evidence="2">Cell membrane</location>
        <topology evidence="2">Multi-pass membrane protein</topology>
    </subcellularLocation>
</comment>
<evidence type="ECO:0000256" key="14">
    <source>
        <dbReference type="ARBA" id="ARBA00023098"/>
    </source>
</evidence>
<evidence type="ECO:0000256" key="5">
    <source>
        <dbReference type="ARBA" id="ARBA00010185"/>
    </source>
</evidence>
<comment type="pathway">
    <text evidence="3 18">Phospholipid metabolism; CDP-diacylglycerol biosynthesis; CDP-diacylglycerol from sn-glycerol 3-phosphate: step 3/3.</text>
</comment>
<evidence type="ECO:0000256" key="13">
    <source>
        <dbReference type="ARBA" id="ARBA00022989"/>
    </source>
</evidence>
<feature type="transmembrane region" description="Helical" evidence="19">
    <location>
        <begin position="97"/>
        <end position="117"/>
    </location>
</feature>